<accession>A0A4S8F6P9</accession>
<dbReference type="AlphaFoldDB" id="A0A4S8F6P9"/>
<feature type="domain" description="CBS" evidence="4">
    <location>
        <begin position="372"/>
        <end position="428"/>
    </location>
</feature>
<dbReference type="InterPro" id="IPR000644">
    <property type="entry name" value="CBS_dom"/>
</dbReference>
<feature type="transmembrane region" description="Helical" evidence="3">
    <location>
        <begin position="33"/>
        <end position="52"/>
    </location>
</feature>
<dbReference type="InterPro" id="IPR046342">
    <property type="entry name" value="CBS_dom_sf"/>
</dbReference>
<protein>
    <submittedName>
        <fullName evidence="5">CBS domain-containing protein</fullName>
    </submittedName>
</protein>
<dbReference type="RefSeq" id="WP_136572979.1">
    <property type="nucleotide sequence ID" value="NZ_STFG01000005.1"/>
</dbReference>
<evidence type="ECO:0000313" key="6">
    <source>
        <dbReference type="Proteomes" id="UP000308917"/>
    </source>
</evidence>
<evidence type="ECO:0000256" key="3">
    <source>
        <dbReference type="SAM" id="Phobius"/>
    </source>
</evidence>
<evidence type="ECO:0000256" key="1">
    <source>
        <dbReference type="PROSITE-ProRule" id="PRU00703"/>
    </source>
</evidence>
<feature type="transmembrane region" description="Helical" evidence="3">
    <location>
        <begin position="110"/>
        <end position="128"/>
    </location>
</feature>
<feature type="compositionally biased region" description="Polar residues" evidence="2">
    <location>
        <begin position="313"/>
        <end position="323"/>
    </location>
</feature>
<keyword evidence="3" id="KW-0472">Membrane</keyword>
<dbReference type="InterPro" id="IPR058581">
    <property type="entry name" value="TM_HPP"/>
</dbReference>
<dbReference type="PANTHER" id="PTHR33741">
    <property type="entry name" value="TRANSMEMBRANE PROTEIN DDB_G0269096-RELATED"/>
    <property type="match status" value="1"/>
</dbReference>
<sequence>MPSTPPRPPYWKQLLLDLSPASPGITPLECARIMAGMALAICITALTSQWVAHDQLEMFWQGASISATAFILFALPSSPFAQPWAILVGNLSAAAIGMGCTYVFSNTVVAATIALPLSVLAMMQLRAVHPPATAVALYMVLKHVHAPEILLFPLGFNLVVLVAVGTAYNRLTGRRYPYRQLASSAPASGRGQVSQSDVDQALARYNEVLAISRDDLTSLLQVASGAAYQRHLGDLLCADAMITNVRCAPADAPLDDLRTLLGQGKHRELPVVDKHNRLLGTIGLEQWFDVLHNTVSTTTPNTSDRDDSAPASEESQPTLKPATQTGWSKKILSIVGLARLGNSRADQTPSAAAPQEPSLHNAMQPQRVRDVMVPSLVIAHPQQPLMEIIPILCQGGRYHVPVVDDAQHLQGIITQTDLLRALDRALPSPQAQGASAVVANGAPPV</sequence>
<keyword evidence="3" id="KW-0812">Transmembrane</keyword>
<keyword evidence="1" id="KW-0129">CBS domain</keyword>
<dbReference type="Pfam" id="PF04982">
    <property type="entry name" value="TM_HPP"/>
    <property type="match status" value="1"/>
</dbReference>
<dbReference type="EMBL" id="STFG01000005">
    <property type="protein sequence ID" value="THU02779.1"/>
    <property type="molecule type" value="Genomic_DNA"/>
</dbReference>
<dbReference type="Proteomes" id="UP000308917">
    <property type="component" value="Unassembled WGS sequence"/>
</dbReference>
<comment type="caution">
    <text evidence="5">The sequence shown here is derived from an EMBL/GenBank/DDBJ whole genome shotgun (WGS) entry which is preliminary data.</text>
</comment>
<proteinExistence type="predicted"/>
<name>A0A4S8F6P9_9BURK</name>
<feature type="region of interest" description="Disordered" evidence="2">
    <location>
        <begin position="298"/>
        <end position="323"/>
    </location>
</feature>
<keyword evidence="3" id="KW-1133">Transmembrane helix</keyword>
<dbReference type="SUPFAM" id="SSF54631">
    <property type="entry name" value="CBS-domain pair"/>
    <property type="match status" value="1"/>
</dbReference>
<dbReference type="PANTHER" id="PTHR33741:SF5">
    <property type="entry name" value="TRANSMEMBRANE PROTEIN DDB_G0269096-RELATED"/>
    <property type="match status" value="1"/>
</dbReference>
<feature type="domain" description="CBS" evidence="4">
    <location>
        <begin position="241"/>
        <end position="297"/>
    </location>
</feature>
<gene>
    <name evidence="5" type="ORF">E9531_06675</name>
</gene>
<dbReference type="PROSITE" id="PS51371">
    <property type="entry name" value="CBS"/>
    <property type="match status" value="2"/>
</dbReference>
<evidence type="ECO:0000259" key="4">
    <source>
        <dbReference type="PROSITE" id="PS51371"/>
    </source>
</evidence>
<evidence type="ECO:0000256" key="2">
    <source>
        <dbReference type="SAM" id="MobiDB-lite"/>
    </source>
</evidence>
<reference evidence="5 6" key="1">
    <citation type="journal article" date="2015" name="Antonie Van Leeuwenhoek">
        <title>Lampropedia puyangensis sp. nov., isolated from symptomatic bark of Populus ? euramericana canker and emended description of Lampropedia hyalina (Ehrenberg 1832) Lee et al. 2004.</title>
        <authorList>
            <person name="Li Y."/>
            <person name="Wang T."/>
            <person name="Piao C.G."/>
            <person name="Wang L.F."/>
            <person name="Tian G.Z."/>
            <person name="Zhu T.H."/>
            <person name="Guo M.W."/>
        </authorList>
    </citation>
    <scope>NUCLEOTIDE SEQUENCE [LARGE SCALE GENOMIC DNA]</scope>
    <source>
        <strain evidence="5 6">2-bin</strain>
    </source>
</reference>
<dbReference type="Gene3D" id="3.10.580.10">
    <property type="entry name" value="CBS-domain"/>
    <property type="match status" value="2"/>
</dbReference>
<dbReference type="SMART" id="SM00116">
    <property type="entry name" value="CBS"/>
    <property type="match status" value="2"/>
</dbReference>
<dbReference type="InterPro" id="IPR007065">
    <property type="entry name" value="HPP"/>
</dbReference>
<evidence type="ECO:0000313" key="5">
    <source>
        <dbReference type="EMBL" id="THU02779.1"/>
    </source>
</evidence>
<organism evidence="5 6">
    <name type="scientific">Lampropedia puyangensis</name>
    <dbReference type="NCBI Taxonomy" id="1330072"/>
    <lineage>
        <taxon>Bacteria</taxon>
        <taxon>Pseudomonadati</taxon>
        <taxon>Pseudomonadota</taxon>
        <taxon>Betaproteobacteria</taxon>
        <taxon>Burkholderiales</taxon>
        <taxon>Comamonadaceae</taxon>
        <taxon>Lampropedia</taxon>
    </lineage>
</organism>
<feature type="transmembrane region" description="Helical" evidence="3">
    <location>
        <begin position="149"/>
        <end position="168"/>
    </location>
</feature>
<dbReference type="OrthoDB" id="9811720at2"/>
<keyword evidence="6" id="KW-1185">Reference proteome</keyword>
<feature type="region of interest" description="Disordered" evidence="2">
    <location>
        <begin position="343"/>
        <end position="362"/>
    </location>
</feature>
<dbReference type="Pfam" id="PF00571">
    <property type="entry name" value="CBS"/>
    <property type="match status" value="2"/>
</dbReference>